<evidence type="ECO:0000256" key="1">
    <source>
        <dbReference type="ARBA" id="ARBA00004141"/>
    </source>
</evidence>
<evidence type="ECO:0000256" key="5">
    <source>
        <dbReference type="ARBA" id="ARBA00023136"/>
    </source>
</evidence>
<dbReference type="InterPro" id="IPR000276">
    <property type="entry name" value="GPCR_Rhodpsn"/>
</dbReference>
<dbReference type="AlphaFoldDB" id="A0A815H7U7"/>
<dbReference type="PANTHER" id="PTHR24243:SF230">
    <property type="entry name" value="G-PROTEIN COUPLED RECEPTORS FAMILY 1 PROFILE DOMAIN-CONTAINING PROTEIN"/>
    <property type="match status" value="1"/>
</dbReference>
<keyword evidence="2 8" id="KW-0812">Transmembrane</keyword>
<dbReference type="Pfam" id="PF00001">
    <property type="entry name" value="7tm_1"/>
    <property type="match status" value="1"/>
</dbReference>
<sequence length="306" mass="35002">MNATEDNVDDVDELLNISQIIYITFGLTILVLGTIGNLLDIVSFVRLESLKTLASSQFLLASFFGSEIMLITGILLPIIQGFITLNTFIGATIICKIRWYFRTVSGTFSLSCVCFAAIDRYLVSCIDIRRHRLITLTRARWIIFCIASFWLIVLSPYALYYTASNQKDCAIINPIFAYFAPYFNLFHYSILPLSILSILCVLTWENLGKQQAIYLRGTRLYDQITRMIIVQILVIFFTSIPNMIWQIYIVSTNSTSKSTLRQAQEDLIGNVCILIGYLTHAMPFYVYWMASVTFRQNIKALLLHVH</sequence>
<feature type="transmembrane region" description="Helical" evidence="8">
    <location>
        <begin position="228"/>
        <end position="248"/>
    </location>
</feature>
<dbReference type="SUPFAM" id="SSF81321">
    <property type="entry name" value="Family A G protein-coupled receptor-like"/>
    <property type="match status" value="1"/>
</dbReference>
<evidence type="ECO:0000256" key="3">
    <source>
        <dbReference type="ARBA" id="ARBA00022989"/>
    </source>
</evidence>
<keyword evidence="5 8" id="KW-0472">Membrane</keyword>
<feature type="transmembrane region" description="Helical" evidence="8">
    <location>
        <begin position="185"/>
        <end position="207"/>
    </location>
</feature>
<dbReference type="PROSITE" id="PS50262">
    <property type="entry name" value="G_PROTEIN_RECEP_F1_2"/>
    <property type="match status" value="1"/>
</dbReference>
<gene>
    <name evidence="10" type="ORF">ZHD862_LOCUS30399</name>
</gene>
<name>A0A815H7U7_9BILA</name>
<evidence type="ECO:0000256" key="8">
    <source>
        <dbReference type="SAM" id="Phobius"/>
    </source>
</evidence>
<dbReference type="PANTHER" id="PTHR24243">
    <property type="entry name" value="G-PROTEIN COUPLED RECEPTOR"/>
    <property type="match status" value="1"/>
</dbReference>
<proteinExistence type="predicted"/>
<dbReference type="InterPro" id="IPR017452">
    <property type="entry name" value="GPCR_Rhodpsn_7TM"/>
</dbReference>
<evidence type="ECO:0000313" key="11">
    <source>
        <dbReference type="Proteomes" id="UP000663864"/>
    </source>
</evidence>
<evidence type="ECO:0000313" key="10">
    <source>
        <dbReference type="EMBL" id="CAF1347907.1"/>
    </source>
</evidence>
<feature type="transmembrane region" description="Helical" evidence="8">
    <location>
        <begin position="57"/>
        <end position="79"/>
    </location>
</feature>
<feature type="transmembrane region" description="Helical" evidence="8">
    <location>
        <begin position="20"/>
        <end position="45"/>
    </location>
</feature>
<keyword evidence="4" id="KW-0297">G-protein coupled receptor</keyword>
<feature type="domain" description="G-protein coupled receptors family 1 profile" evidence="9">
    <location>
        <begin position="36"/>
        <end position="287"/>
    </location>
</feature>
<feature type="transmembrane region" description="Helical" evidence="8">
    <location>
        <begin position="139"/>
        <end position="159"/>
    </location>
</feature>
<organism evidence="10 11">
    <name type="scientific">Rotaria sordida</name>
    <dbReference type="NCBI Taxonomy" id="392033"/>
    <lineage>
        <taxon>Eukaryota</taxon>
        <taxon>Metazoa</taxon>
        <taxon>Spiralia</taxon>
        <taxon>Gnathifera</taxon>
        <taxon>Rotifera</taxon>
        <taxon>Eurotatoria</taxon>
        <taxon>Bdelloidea</taxon>
        <taxon>Philodinida</taxon>
        <taxon>Philodinidae</taxon>
        <taxon>Rotaria</taxon>
    </lineage>
</organism>
<evidence type="ECO:0000256" key="6">
    <source>
        <dbReference type="ARBA" id="ARBA00023170"/>
    </source>
</evidence>
<dbReference type="GO" id="GO:0005886">
    <property type="term" value="C:plasma membrane"/>
    <property type="evidence" value="ECO:0007669"/>
    <property type="project" value="TreeGrafter"/>
</dbReference>
<reference evidence="10" key="1">
    <citation type="submission" date="2021-02" db="EMBL/GenBank/DDBJ databases">
        <authorList>
            <person name="Nowell W R."/>
        </authorList>
    </citation>
    <scope>NUCLEOTIDE SEQUENCE</scope>
</reference>
<comment type="subcellular location">
    <subcellularLocation>
        <location evidence="1">Membrane</location>
        <topology evidence="1">Multi-pass membrane protein</topology>
    </subcellularLocation>
</comment>
<evidence type="ECO:0000259" key="9">
    <source>
        <dbReference type="PROSITE" id="PS50262"/>
    </source>
</evidence>
<protein>
    <recommendedName>
        <fullName evidence="9">G-protein coupled receptors family 1 profile domain-containing protein</fullName>
    </recommendedName>
</protein>
<accession>A0A815H7U7</accession>
<dbReference type="Gene3D" id="1.20.1070.10">
    <property type="entry name" value="Rhodopsin 7-helix transmembrane proteins"/>
    <property type="match status" value="1"/>
</dbReference>
<evidence type="ECO:0000256" key="4">
    <source>
        <dbReference type="ARBA" id="ARBA00023040"/>
    </source>
</evidence>
<evidence type="ECO:0000256" key="2">
    <source>
        <dbReference type="ARBA" id="ARBA00022692"/>
    </source>
</evidence>
<dbReference type="EMBL" id="CAJNOT010002859">
    <property type="protein sequence ID" value="CAF1347907.1"/>
    <property type="molecule type" value="Genomic_DNA"/>
</dbReference>
<feature type="transmembrane region" description="Helical" evidence="8">
    <location>
        <begin position="99"/>
        <end position="118"/>
    </location>
</feature>
<dbReference type="GO" id="GO:0004930">
    <property type="term" value="F:G protein-coupled receptor activity"/>
    <property type="evidence" value="ECO:0007669"/>
    <property type="project" value="UniProtKB-KW"/>
</dbReference>
<keyword evidence="3 8" id="KW-1133">Transmembrane helix</keyword>
<comment type="caution">
    <text evidence="10">The sequence shown here is derived from an EMBL/GenBank/DDBJ whole genome shotgun (WGS) entry which is preliminary data.</text>
</comment>
<evidence type="ECO:0000256" key="7">
    <source>
        <dbReference type="ARBA" id="ARBA00023224"/>
    </source>
</evidence>
<keyword evidence="6" id="KW-0675">Receptor</keyword>
<dbReference type="Proteomes" id="UP000663864">
    <property type="component" value="Unassembled WGS sequence"/>
</dbReference>
<feature type="transmembrane region" description="Helical" evidence="8">
    <location>
        <begin position="268"/>
        <end position="288"/>
    </location>
</feature>
<keyword evidence="7" id="KW-0807">Transducer</keyword>